<dbReference type="STRING" id="54.SAMN02745121_02432"/>
<feature type="compositionally biased region" description="Polar residues" evidence="1">
    <location>
        <begin position="43"/>
        <end position="57"/>
    </location>
</feature>
<sequence>MPWAQATTSLRPAQRCERGDDASNNTSTTGASTGASAASSSGEPTSVGTITGASATGRTKPAACIVEPAQTGPPTARPRHIRAATVQVHCDDSDGGELTCPGGGASGNINQGAAEVGTSTRRSAGRFDAEPRREILLGSSVAPAGPRAAILLPGACAAG</sequence>
<dbReference type="RefSeq" id="WP_170135435.1">
    <property type="nucleotide sequence ID" value="NZ_FOMX01000006.1"/>
</dbReference>
<dbReference type="EMBL" id="FOMX01000006">
    <property type="protein sequence ID" value="SFD95407.1"/>
    <property type="molecule type" value="Genomic_DNA"/>
</dbReference>
<accession>A0A1I1WJT1</accession>
<protein>
    <submittedName>
        <fullName evidence="2">Uncharacterized protein</fullName>
    </submittedName>
</protein>
<evidence type="ECO:0000313" key="3">
    <source>
        <dbReference type="Proteomes" id="UP000199400"/>
    </source>
</evidence>
<dbReference type="Proteomes" id="UP000199400">
    <property type="component" value="Unassembled WGS sequence"/>
</dbReference>
<evidence type="ECO:0000313" key="2">
    <source>
        <dbReference type="EMBL" id="SFD95407.1"/>
    </source>
</evidence>
<feature type="compositionally biased region" description="Polar residues" evidence="1">
    <location>
        <begin position="1"/>
        <end position="11"/>
    </location>
</feature>
<feature type="compositionally biased region" description="Low complexity" evidence="1">
    <location>
        <begin position="22"/>
        <end position="42"/>
    </location>
</feature>
<name>A0A1I1WJT1_9BACT</name>
<proteinExistence type="predicted"/>
<gene>
    <name evidence="2" type="ORF">SAMN02745121_02432</name>
</gene>
<organism evidence="2 3">
    <name type="scientific">Nannocystis exedens</name>
    <dbReference type="NCBI Taxonomy" id="54"/>
    <lineage>
        <taxon>Bacteria</taxon>
        <taxon>Pseudomonadati</taxon>
        <taxon>Myxococcota</taxon>
        <taxon>Polyangia</taxon>
        <taxon>Nannocystales</taxon>
        <taxon>Nannocystaceae</taxon>
        <taxon>Nannocystis</taxon>
    </lineage>
</organism>
<dbReference type="AlphaFoldDB" id="A0A1I1WJT1"/>
<reference evidence="3" key="1">
    <citation type="submission" date="2016-10" db="EMBL/GenBank/DDBJ databases">
        <authorList>
            <person name="Varghese N."/>
            <person name="Submissions S."/>
        </authorList>
    </citation>
    <scope>NUCLEOTIDE SEQUENCE [LARGE SCALE GENOMIC DNA]</scope>
    <source>
        <strain evidence="3">ATCC 25963</strain>
    </source>
</reference>
<evidence type="ECO:0000256" key="1">
    <source>
        <dbReference type="SAM" id="MobiDB-lite"/>
    </source>
</evidence>
<feature type="region of interest" description="Disordered" evidence="1">
    <location>
        <begin position="1"/>
        <end position="78"/>
    </location>
</feature>
<keyword evidence="3" id="KW-1185">Reference proteome</keyword>